<dbReference type="Pfam" id="PF01531">
    <property type="entry name" value="Glyco_transf_11"/>
    <property type="match status" value="1"/>
</dbReference>
<dbReference type="InterPro" id="IPR002516">
    <property type="entry name" value="Glyco_trans_11"/>
</dbReference>
<dbReference type="AlphaFoldDB" id="A0A6C0ATC3"/>
<dbReference type="GO" id="GO:0008107">
    <property type="term" value="F:galactoside 2-alpha-L-fucosyltransferase activity"/>
    <property type="evidence" value="ECO:0007669"/>
    <property type="project" value="InterPro"/>
</dbReference>
<evidence type="ECO:0000313" key="3">
    <source>
        <dbReference type="EMBL" id="QHS82525.1"/>
    </source>
</evidence>
<evidence type="ECO:0000256" key="1">
    <source>
        <dbReference type="ARBA" id="ARBA00022676"/>
    </source>
</evidence>
<evidence type="ECO:0008006" key="4">
    <source>
        <dbReference type="Google" id="ProtNLM"/>
    </source>
</evidence>
<sequence length="281" mass="33409">MAQPFISCMLMGGLGNQLFQLFATLAYSIRNHCVPIFPYSDSVTIGKTRSTYWTNLLSNLKKYTTTNLFGFPTYRETNFHYTELPLYNQNLTLLGYFQSYKYFENEQEKLYDLIGLAEQQKSIMSEFPSYFASDYVTISMHFRLDDYKQIQDRHPIMPYEYYRNAIIHMIGTLNGDKPIKILCFYQETDFSDVNSMIQRLQSDFDFIKFEHIDHTIEDWKQLLFMSCCKHNIIANSTFSWWGAYFNQHSDKIVCYPSVWFGPALRHNIKDLFPEKWTKIAW</sequence>
<dbReference type="PANTHER" id="PTHR11927">
    <property type="entry name" value="GALACTOSIDE 2-L-FUCOSYLTRANSFERASE"/>
    <property type="match status" value="1"/>
</dbReference>
<evidence type="ECO:0000256" key="2">
    <source>
        <dbReference type="ARBA" id="ARBA00022679"/>
    </source>
</evidence>
<keyword evidence="1" id="KW-0328">Glycosyltransferase</keyword>
<proteinExistence type="predicted"/>
<dbReference type="GO" id="GO:0005975">
    <property type="term" value="P:carbohydrate metabolic process"/>
    <property type="evidence" value="ECO:0007669"/>
    <property type="project" value="InterPro"/>
</dbReference>
<reference evidence="3" key="1">
    <citation type="journal article" date="2020" name="Nature">
        <title>Giant virus diversity and host interactions through global metagenomics.</title>
        <authorList>
            <person name="Schulz F."/>
            <person name="Roux S."/>
            <person name="Paez-Espino D."/>
            <person name="Jungbluth S."/>
            <person name="Walsh D.A."/>
            <person name="Denef V.J."/>
            <person name="McMahon K.D."/>
            <person name="Konstantinidis K.T."/>
            <person name="Eloe-Fadrosh E.A."/>
            <person name="Kyrpides N.C."/>
            <person name="Woyke T."/>
        </authorList>
    </citation>
    <scope>NUCLEOTIDE SEQUENCE</scope>
    <source>
        <strain evidence="3">GVMAG-S-1101171-111</strain>
    </source>
</reference>
<dbReference type="CDD" id="cd11301">
    <property type="entry name" value="Fut1_Fut2_like"/>
    <property type="match status" value="1"/>
</dbReference>
<dbReference type="GO" id="GO:0016020">
    <property type="term" value="C:membrane"/>
    <property type="evidence" value="ECO:0007669"/>
    <property type="project" value="InterPro"/>
</dbReference>
<keyword evidence="2" id="KW-0808">Transferase</keyword>
<dbReference type="PANTHER" id="PTHR11927:SF9">
    <property type="entry name" value="L-FUCOSYLTRANSFERASE"/>
    <property type="match status" value="1"/>
</dbReference>
<organism evidence="3">
    <name type="scientific">viral metagenome</name>
    <dbReference type="NCBI Taxonomy" id="1070528"/>
    <lineage>
        <taxon>unclassified sequences</taxon>
        <taxon>metagenomes</taxon>
        <taxon>organismal metagenomes</taxon>
    </lineage>
</organism>
<accession>A0A6C0ATC3</accession>
<protein>
    <recommendedName>
        <fullName evidence="4">Alpha-1,2-fucosyltransferase</fullName>
    </recommendedName>
</protein>
<name>A0A6C0ATC3_9ZZZZ</name>
<dbReference type="EMBL" id="MN740803">
    <property type="protein sequence ID" value="QHS82525.1"/>
    <property type="molecule type" value="Genomic_DNA"/>
</dbReference>